<comment type="caution">
    <text evidence="2">The sequence shown here is derived from an EMBL/GenBank/DDBJ whole genome shotgun (WGS) entry which is preliminary data.</text>
</comment>
<proteinExistence type="predicted"/>
<reference evidence="2 3" key="1">
    <citation type="submission" date="2018-06" db="EMBL/GenBank/DDBJ databases">
        <title>Genomic Encyclopedia of Type Strains, Phase IV (KMG-IV): sequencing the most valuable type-strain genomes for metagenomic binning, comparative biology and taxonomic classification.</title>
        <authorList>
            <person name="Goeker M."/>
        </authorList>
    </citation>
    <scope>NUCLEOTIDE SEQUENCE [LARGE SCALE GENOMIC DNA]</scope>
    <source>
        <strain evidence="2 3">DSM 44599</strain>
    </source>
</reference>
<accession>A0A366DJN4</accession>
<feature type="compositionally biased region" description="Basic and acidic residues" evidence="1">
    <location>
        <begin position="82"/>
        <end position="99"/>
    </location>
</feature>
<dbReference type="EMBL" id="QNRE01000006">
    <property type="protein sequence ID" value="RBO90283.1"/>
    <property type="molecule type" value="Genomic_DNA"/>
</dbReference>
<organism evidence="2 3">
    <name type="scientific">Nocardia puris</name>
    <dbReference type="NCBI Taxonomy" id="208602"/>
    <lineage>
        <taxon>Bacteria</taxon>
        <taxon>Bacillati</taxon>
        <taxon>Actinomycetota</taxon>
        <taxon>Actinomycetes</taxon>
        <taxon>Mycobacteriales</taxon>
        <taxon>Nocardiaceae</taxon>
        <taxon>Nocardia</taxon>
    </lineage>
</organism>
<evidence type="ECO:0000256" key="1">
    <source>
        <dbReference type="SAM" id="MobiDB-lite"/>
    </source>
</evidence>
<evidence type="ECO:0000313" key="3">
    <source>
        <dbReference type="Proteomes" id="UP000252586"/>
    </source>
</evidence>
<feature type="region of interest" description="Disordered" evidence="1">
    <location>
        <begin position="78"/>
        <end position="157"/>
    </location>
</feature>
<protein>
    <submittedName>
        <fullName evidence="2">Uncharacterized protein</fullName>
    </submittedName>
</protein>
<keyword evidence="3" id="KW-1185">Reference proteome</keyword>
<dbReference type="Proteomes" id="UP000252586">
    <property type="component" value="Unassembled WGS sequence"/>
</dbReference>
<evidence type="ECO:0000313" key="2">
    <source>
        <dbReference type="EMBL" id="RBO90283.1"/>
    </source>
</evidence>
<dbReference type="STRING" id="1210090.GCA_001613185_04630"/>
<dbReference type="OrthoDB" id="4558119at2"/>
<sequence>MNDPEPMLDVARGDAAVSRQVGEALRIIAHHSRDEDLKRQIREILAGNGSVRDLARTDPFNRILDGVLPTAMQELAELSEDERERLAEEGRAELERYRDTTAPPPAPEADQPPAEPAPQDPVLPGTRKPNRDQIVTPDVPDSDDDYFSERRQRGWLQ</sequence>
<dbReference type="RefSeq" id="WP_067511308.1">
    <property type="nucleotide sequence ID" value="NZ_CP107943.1"/>
</dbReference>
<dbReference type="AlphaFoldDB" id="A0A366DJN4"/>
<feature type="compositionally biased region" description="Basic and acidic residues" evidence="1">
    <location>
        <begin position="147"/>
        <end position="157"/>
    </location>
</feature>
<name>A0A366DJN4_9NOCA</name>
<gene>
    <name evidence="2" type="ORF">DFR74_106168</name>
</gene>